<gene>
    <name evidence="1" type="ORF">M404DRAFT_77637</name>
</gene>
<dbReference type="EMBL" id="KN832091">
    <property type="protein sequence ID" value="KIN94630.1"/>
    <property type="molecule type" value="Genomic_DNA"/>
</dbReference>
<dbReference type="Proteomes" id="UP000054217">
    <property type="component" value="Unassembled WGS sequence"/>
</dbReference>
<protein>
    <submittedName>
        <fullName evidence="1">Uncharacterized protein</fullName>
    </submittedName>
</protein>
<reference evidence="1 2" key="1">
    <citation type="submission" date="2014-04" db="EMBL/GenBank/DDBJ databases">
        <authorList>
            <consortium name="DOE Joint Genome Institute"/>
            <person name="Kuo A."/>
            <person name="Kohler A."/>
            <person name="Costa M.D."/>
            <person name="Nagy L.G."/>
            <person name="Floudas D."/>
            <person name="Copeland A."/>
            <person name="Barry K.W."/>
            <person name="Cichocki N."/>
            <person name="Veneault-Fourrey C."/>
            <person name="LaButti K."/>
            <person name="Lindquist E.A."/>
            <person name="Lipzen A."/>
            <person name="Lundell T."/>
            <person name="Morin E."/>
            <person name="Murat C."/>
            <person name="Sun H."/>
            <person name="Tunlid A."/>
            <person name="Henrissat B."/>
            <person name="Grigoriev I.V."/>
            <person name="Hibbett D.S."/>
            <person name="Martin F."/>
            <person name="Nordberg H.P."/>
            <person name="Cantor M.N."/>
            <person name="Hua S.X."/>
        </authorList>
    </citation>
    <scope>NUCLEOTIDE SEQUENCE [LARGE SCALE GENOMIC DNA]</scope>
    <source>
        <strain evidence="1 2">Marx 270</strain>
    </source>
</reference>
<evidence type="ECO:0000313" key="2">
    <source>
        <dbReference type="Proteomes" id="UP000054217"/>
    </source>
</evidence>
<keyword evidence="2" id="KW-1185">Reference proteome</keyword>
<dbReference type="HOGENOM" id="CLU_157667_0_1_1"/>
<sequence length="65" mass="7233">SVRCQCAVHKCTGSSTAPVYKEHKKMSKTQQCIEHVSPSDLILNTTQMHDAIHVQCFCIPPPPLE</sequence>
<dbReference type="InParanoid" id="A0A0C3NFT0"/>
<reference evidence="2" key="2">
    <citation type="submission" date="2015-01" db="EMBL/GenBank/DDBJ databases">
        <title>Evolutionary Origins and Diversification of the Mycorrhizal Mutualists.</title>
        <authorList>
            <consortium name="DOE Joint Genome Institute"/>
            <consortium name="Mycorrhizal Genomics Consortium"/>
            <person name="Kohler A."/>
            <person name="Kuo A."/>
            <person name="Nagy L.G."/>
            <person name="Floudas D."/>
            <person name="Copeland A."/>
            <person name="Barry K.W."/>
            <person name="Cichocki N."/>
            <person name="Veneault-Fourrey C."/>
            <person name="LaButti K."/>
            <person name="Lindquist E.A."/>
            <person name="Lipzen A."/>
            <person name="Lundell T."/>
            <person name="Morin E."/>
            <person name="Murat C."/>
            <person name="Riley R."/>
            <person name="Ohm R."/>
            <person name="Sun H."/>
            <person name="Tunlid A."/>
            <person name="Henrissat B."/>
            <person name="Grigoriev I.V."/>
            <person name="Hibbett D.S."/>
            <person name="Martin F."/>
        </authorList>
    </citation>
    <scope>NUCLEOTIDE SEQUENCE [LARGE SCALE GENOMIC DNA]</scope>
    <source>
        <strain evidence="2">Marx 270</strain>
    </source>
</reference>
<accession>A0A0C3NFT0</accession>
<evidence type="ECO:0000313" key="1">
    <source>
        <dbReference type="EMBL" id="KIN94630.1"/>
    </source>
</evidence>
<feature type="non-terminal residue" evidence="1">
    <location>
        <position position="1"/>
    </location>
</feature>
<proteinExistence type="predicted"/>
<dbReference type="OrthoDB" id="2676663at2759"/>
<organism evidence="1 2">
    <name type="scientific">Pisolithus tinctorius Marx 270</name>
    <dbReference type="NCBI Taxonomy" id="870435"/>
    <lineage>
        <taxon>Eukaryota</taxon>
        <taxon>Fungi</taxon>
        <taxon>Dikarya</taxon>
        <taxon>Basidiomycota</taxon>
        <taxon>Agaricomycotina</taxon>
        <taxon>Agaricomycetes</taxon>
        <taxon>Agaricomycetidae</taxon>
        <taxon>Boletales</taxon>
        <taxon>Sclerodermatineae</taxon>
        <taxon>Pisolithaceae</taxon>
        <taxon>Pisolithus</taxon>
    </lineage>
</organism>
<feature type="non-terminal residue" evidence="1">
    <location>
        <position position="65"/>
    </location>
</feature>
<name>A0A0C3NFT0_PISTI</name>
<dbReference type="AlphaFoldDB" id="A0A0C3NFT0"/>